<dbReference type="Pfam" id="PF02518">
    <property type="entry name" value="HATPase_c"/>
    <property type="match status" value="1"/>
</dbReference>
<name>E0I779_9BACL</name>
<protein>
    <recommendedName>
        <fullName evidence="16">Heme sensor protein HssS</fullName>
        <ecNumber evidence="3">2.7.13.3</ecNumber>
    </recommendedName>
</protein>
<dbReference type="CDD" id="cd00075">
    <property type="entry name" value="HATPase"/>
    <property type="match status" value="1"/>
</dbReference>
<dbReference type="PANTHER" id="PTHR45528:SF11">
    <property type="entry name" value="HISTIDINE KINASE"/>
    <property type="match status" value="1"/>
</dbReference>
<accession>E0I779</accession>
<dbReference type="GO" id="GO:0005886">
    <property type="term" value="C:plasma membrane"/>
    <property type="evidence" value="ECO:0007669"/>
    <property type="project" value="UniProtKB-SubCell"/>
</dbReference>
<keyword evidence="12" id="KW-0902">Two-component regulatory system</keyword>
<keyword evidence="4" id="KW-1003">Cell membrane</keyword>
<dbReference type="InterPro" id="IPR003594">
    <property type="entry name" value="HATPase_dom"/>
</dbReference>
<evidence type="ECO:0000256" key="13">
    <source>
        <dbReference type="ARBA" id="ARBA00023026"/>
    </source>
</evidence>
<keyword evidence="9 20" id="KW-0418">Kinase</keyword>
<dbReference type="Gene3D" id="3.30.565.10">
    <property type="entry name" value="Histidine kinase-like ATPase, C-terminal domain"/>
    <property type="match status" value="1"/>
</dbReference>
<dbReference type="FunFam" id="1.10.287.130:FF:000001">
    <property type="entry name" value="Two-component sensor histidine kinase"/>
    <property type="match status" value="1"/>
</dbReference>
<dbReference type="EMBL" id="AEDD01000003">
    <property type="protein sequence ID" value="EFM11895.1"/>
    <property type="molecule type" value="Genomic_DNA"/>
</dbReference>
<dbReference type="PROSITE" id="PS50885">
    <property type="entry name" value="HAMP"/>
    <property type="match status" value="1"/>
</dbReference>
<dbReference type="OrthoDB" id="9813151at2"/>
<evidence type="ECO:0000256" key="10">
    <source>
        <dbReference type="ARBA" id="ARBA00022840"/>
    </source>
</evidence>
<evidence type="ECO:0000313" key="20">
    <source>
        <dbReference type="EMBL" id="EFM11895.1"/>
    </source>
</evidence>
<dbReference type="SUPFAM" id="SSF55874">
    <property type="entry name" value="ATPase domain of HSP90 chaperone/DNA topoisomerase II/histidine kinase"/>
    <property type="match status" value="1"/>
</dbReference>
<dbReference type="SUPFAM" id="SSF47384">
    <property type="entry name" value="Homodimeric domain of signal transducing histidine kinase"/>
    <property type="match status" value="1"/>
</dbReference>
<dbReference type="AlphaFoldDB" id="E0I779"/>
<dbReference type="RefSeq" id="WP_006037514.1">
    <property type="nucleotide sequence ID" value="NZ_AEDD01000003.1"/>
</dbReference>
<dbReference type="CDD" id="cd00082">
    <property type="entry name" value="HisKA"/>
    <property type="match status" value="1"/>
</dbReference>
<dbReference type="Pfam" id="PF00512">
    <property type="entry name" value="HisKA"/>
    <property type="match status" value="1"/>
</dbReference>
<comment type="catalytic activity">
    <reaction evidence="1">
        <text>ATP + protein L-histidine = ADP + protein N-phospho-L-histidine.</text>
        <dbReference type="EC" id="2.7.13.3"/>
    </reaction>
</comment>
<dbReference type="SMART" id="SM00387">
    <property type="entry name" value="HATPase_c"/>
    <property type="match status" value="1"/>
</dbReference>
<feature type="transmembrane region" description="Helical" evidence="17">
    <location>
        <begin position="161"/>
        <end position="183"/>
    </location>
</feature>
<evidence type="ECO:0000256" key="2">
    <source>
        <dbReference type="ARBA" id="ARBA00004651"/>
    </source>
</evidence>
<gene>
    <name evidence="20" type="ORF">PaecuDRAFT_1503</name>
</gene>
<dbReference type="FunFam" id="3.30.565.10:FF:000006">
    <property type="entry name" value="Sensor histidine kinase WalK"/>
    <property type="match status" value="1"/>
</dbReference>
<comment type="function">
    <text evidence="15">Member of the two-component regulatory system HssS/HssR involved in intracellular heme homeostasis and tempering of staphylococcal virulence. HssS functions as a heme sensor histidine kinase which is autophosphorylated at a histidine residue and transfers its phosphate group to an aspartate residue of HssR. HssR/HssS activates the expression of hrtAB, an efflux pump, in response to extracellular heme, hemin, hemoglobin or blood.</text>
</comment>
<evidence type="ECO:0000256" key="7">
    <source>
        <dbReference type="ARBA" id="ARBA00022692"/>
    </source>
</evidence>
<keyword evidence="5" id="KW-0597">Phosphoprotein</keyword>
<keyword evidence="13" id="KW-0843">Virulence</keyword>
<dbReference type="PRINTS" id="PR00344">
    <property type="entry name" value="BCTRLSENSOR"/>
</dbReference>
<evidence type="ECO:0000256" key="14">
    <source>
        <dbReference type="ARBA" id="ARBA00023136"/>
    </source>
</evidence>
<dbReference type="SMART" id="SM00304">
    <property type="entry name" value="HAMP"/>
    <property type="match status" value="1"/>
</dbReference>
<sequence>MRTLYVRIVIIFIAITLVSGLLSILGLNVLYWVKLRASSEASMMKSALEIRQLYEETEDLSQAEYLERMARTGFQIYAVNEEMERVSYGSPFRHIRLEEDMMRAVLNGATYDSHEAGGRLQPVTRLFENSVRNTVGLHVEKDGHDYAWFIRPDLERQIGDIRILVAWLLGGMFVLSLLLIPLASRYVVRPVVKLTAATRRLAGGSYDIQLDVSRKDELGQLARDFENMAASLRQLDAMRQQFVGNVSHEIQSPLTTIQGFAQALQEGETPEADKRRYIQLIGEESRRLSSLSHQLLTLASLDNEGQQLKTAPYRLDEQLRQVLIMNERQWSAKSLELDLQLSEVIIDGNEGLLHQVWLNLITNAIKFSRAGGRLAVRLHEASGESVVTIEDQGAGISPEALPHIFDRFYKADAARSRAERVGGSGLGLSIVHKIVLLHDGTVFAESEEGKWTRLTVRLPVGLEKRNA</sequence>
<evidence type="ECO:0000256" key="5">
    <source>
        <dbReference type="ARBA" id="ARBA00022553"/>
    </source>
</evidence>
<dbReference type="PROSITE" id="PS50109">
    <property type="entry name" value="HIS_KIN"/>
    <property type="match status" value="1"/>
</dbReference>
<dbReference type="InterPro" id="IPR050398">
    <property type="entry name" value="HssS/ArlS-like"/>
</dbReference>
<evidence type="ECO:0000256" key="11">
    <source>
        <dbReference type="ARBA" id="ARBA00022989"/>
    </source>
</evidence>
<dbReference type="eggNOG" id="COG2205">
    <property type="taxonomic scope" value="Bacteria"/>
</dbReference>
<evidence type="ECO:0000256" key="4">
    <source>
        <dbReference type="ARBA" id="ARBA00022475"/>
    </source>
</evidence>
<feature type="domain" description="HAMP" evidence="19">
    <location>
        <begin position="185"/>
        <end position="237"/>
    </location>
</feature>
<reference evidence="20 21" key="1">
    <citation type="submission" date="2010-07" db="EMBL/GenBank/DDBJ databases">
        <title>The draft genome of Paenibacillus curdlanolyticus YK9.</title>
        <authorList>
            <consortium name="US DOE Joint Genome Institute (JGI-PGF)"/>
            <person name="Lucas S."/>
            <person name="Copeland A."/>
            <person name="Lapidus A."/>
            <person name="Cheng J.-F."/>
            <person name="Bruce D."/>
            <person name="Goodwin L."/>
            <person name="Pitluck S."/>
            <person name="Land M.L."/>
            <person name="Hauser L."/>
            <person name="Chang Y.-J."/>
            <person name="Jeffries C."/>
            <person name="Anderson I.J."/>
            <person name="Johnson E."/>
            <person name="Loganathan U."/>
            <person name="Mulhopadhyay B."/>
            <person name="Kyrpides N."/>
            <person name="Woyke T.J."/>
        </authorList>
    </citation>
    <scope>NUCLEOTIDE SEQUENCE [LARGE SCALE GENOMIC DNA]</scope>
    <source>
        <strain evidence="20 21">YK9</strain>
    </source>
</reference>
<dbReference type="Proteomes" id="UP000005387">
    <property type="component" value="Unassembled WGS sequence"/>
</dbReference>
<keyword evidence="7 17" id="KW-0812">Transmembrane</keyword>
<dbReference type="InterPro" id="IPR005467">
    <property type="entry name" value="His_kinase_dom"/>
</dbReference>
<dbReference type="InterPro" id="IPR036890">
    <property type="entry name" value="HATPase_C_sf"/>
</dbReference>
<evidence type="ECO:0000256" key="3">
    <source>
        <dbReference type="ARBA" id="ARBA00012438"/>
    </source>
</evidence>
<dbReference type="InterPro" id="IPR036097">
    <property type="entry name" value="HisK_dim/P_sf"/>
</dbReference>
<keyword evidence="10" id="KW-0067">ATP-binding</keyword>
<dbReference type="SUPFAM" id="SSF158472">
    <property type="entry name" value="HAMP domain-like"/>
    <property type="match status" value="1"/>
</dbReference>
<dbReference type="PANTHER" id="PTHR45528">
    <property type="entry name" value="SENSOR HISTIDINE KINASE CPXA"/>
    <property type="match status" value="1"/>
</dbReference>
<dbReference type="Gene3D" id="1.10.287.130">
    <property type="match status" value="1"/>
</dbReference>
<feature type="transmembrane region" description="Helical" evidence="17">
    <location>
        <begin position="6"/>
        <end position="33"/>
    </location>
</feature>
<dbReference type="GO" id="GO:0000155">
    <property type="term" value="F:phosphorelay sensor kinase activity"/>
    <property type="evidence" value="ECO:0007669"/>
    <property type="project" value="InterPro"/>
</dbReference>
<evidence type="ECO:0000259" key="19">
    <source>
        <dbReference type="PROSITE" id="PS50885"/>
    </source>
</evidence>
<evidence type="ECO:0000256" key="6">
    <source>
        <dbReference type="ARBA" id="ARBA00022679"/>
    </source>
</evidence>
<dbReference type="STRING" id="717606.PaecuDRAFT_1503"/>
<evidence type="ECO:0000256" key="12">
    <source>
        <dbReference type="ARBA" id="ARBA00023012"/>
    </source>
</evidence>
<keyword evidence="21" id="KW-1185">Reference proteome</keyword>
<dbReference type="InterPro" id="IPR003661">
    <property type="entry name" value="HisK_dim/P_dom"/>
</dbReference>
<dbReference type="SMART" id="SM00388">
    <property type="entry name" value="HisKA"/>
    <property type="match status" value="1"/>
</dbReference>
<comment type="subcellular location">
    <subcellularLocation>
        <location evidence="2">Cell membrane</location>
        <topology evidence="2">Multi-pass membrane protein</topology>
    </subcellularLocation>
</comment>
<evidence type="ECO:0000256" key="15">
    <source>
        <dbReference type="ARBA" id="ARBA00037219"/>
    </source>
</evidence>
<evidence type="ECO:0000256" key="17">
    <source>
        <dbReference type="SAM" id="Phobius"/>
    </source>
</evidence>
<evidence type="ECO:0000256" key="16">
    <source>
        <dbReference type="ARBA" id="ARBA00040841"/>
    </source>
</evidence>
<keyword evidence="6" id="KW-0808">Transferase</keyword>
<evidence type="ECO:0000256" key="9">
    <source>
        <dbReference type="ARBA" id="ARBA00022777"/>
    </source>
</evidence>
<dbReference type="CDD" id="cd06225">
    <property type="entry name" value="HAMP"/>
    <property type="match status" value="1"/>
</dbReference>
<keyword evidence="8" id="KW-0547">Nucleotide-binding</keyword>
<evidence type="ECO:0000256" key="1">
    <source>
        <dbReference type="ARBA" id="ARBA00000085"/>
    </source>
</evidence>
<keyword evidence="14 17" id="KW-0472">Membrane</keyword>
<feature type="domain" description="Histidine kinase" evidence="18">
    <location>
        <begin position="245"/>
        <end position="462"/>
    </location>
</feature>
<dbReference type="Gene3D" id="6.10.340.10">
    <property type="match status" value="1"/>
</dbReference>
<evidence type="ECO:0000256" key="8">
    <source>
        <dbReference type="ARBA" id="ARBA00022741"/>
    </source>
</evidence>
<dbReference type="InterPro" id="IPR004358">
    <property type="entry name" value="Sig_transdc_His_kin-like_C"/>
</dbReference>
<dbReference type="InterPro" id="IPR003660">
    <property type="entry name" value="HAMP_dom"/>
</dbReference>
<dbReference type="EC" id="2.7.13.3" evidence="3"/>
<evidence type="ECO:0000313" key="21">
    <source>
        <dbReference type="Proteomes" id="UP000005387"/>
    </source>
</evidence>
<organism evidence="20 21">
    <name type="scientific">Paenibacillus curdlanolyticus YK9</name>
    <dbReference type="NCBI Taxonomy" id="717606"/>
    <lineage>
        <taxon>Bacteria</taxon>
        <taxon>Bacillati</taxon>
        <taxon>Bacillota</taxon>
        <taxon>Bacilli</taxon>
        <taxon>Bacillales</taxon>
        <taxon>Paenibacillaceae</taxon>
        <taxon>Paenibacillus</taxon>
    </lineage>
</organism>
<dbReference type="Pfam" id="PF00672">
    <property type="entry name" value="HAMP"/>
    <property type="match status" value="1"/>
</dbReference>
<proteinExistence type="predicted"/>
<evidence type="ECO:0000259" key="18">
    <source>
        <dbReference type="PROSITE" id="PS50109"/>
    </source>
</evidence>
<keyword evidence="11 17" id="KW-1133">Transmembrane helix</keyword>
<dbReference type="GO" id="GO:0005524">
    <property type="term" value="F:ATP binding"/>
    <property type="evidence" value="ECO:0007669"/>
    <property type="project" value="UniProtKB-KW"/>
</dbReference>